<dbReference type="Proteomes" id="UP000831701">
    <property type="component" value="Chromosome 11"/>
</dbReference>
<keyword evidence="2" id="KW-1185">Reference proteome</keyword>
<sequence length="159" mass="17155">MDVATSLRPQLPPPLTSSTEKIGKVQEQLGGDDAMLTPPDVAMLLTMAAECTQQALLDFLREKGGKVRNADLIEHFKAVFPEEPEKKAAVRQSFKNYVDNIAYVRAESGERSQVCLPEEKVPAVRGGAAQADRERRDRAGPAAGPGASPSARRSSAGRR</sequence>
<protein>
    <submittedName>
        <fullName evidence="1">Uncharacterized protein</fullName>
    </submittedName>
</protein>
<organism evidence="1 2">
    <name type="scientific">Scortum barcoo</name>
    <name type="common">barcoo grunter</name>
    <dbReference type="NCBI Taxonomy" id="214431"/>
    <lineage>
        <taxon>Eukaryota</taxon>
        <taxon>Metazoa</taxon>
        <taxon>Chordata</taxon>
        <taxon>Craniata</taxon>
        <taxon>Vertebrata</taxon>
        <taxon>Euteleostomi</taxon>
        <taxon>Actinopterygii</taxon>
        <taxon>Neopterygii</taxon>
        <taxon>Teleostei</taxon>
        <taxon>Neoteleostei</taxon>
        <taxon>Acanthomorphata</taxon>
        <taxon>Eupercaria</taxon>
        <taxon>Centrarchiformes</taxon>
        <taxon>Terapontoidei</taxon>
        <taxon>Terapontidae</taxon>
        <taxon>Scortum</taxon>
    </lineage>
</organism>
<comment type="caution">
    <text evidence="1">The sequence shown here is derived from an EMBL/GenBank/DDBJ whole genome shotgun (WGS) entry which is preliminary data.</text>
</comment>
<gene>
    <name evidence="1" type="ORF">L3Q82_009718</name>
</gene>
<dbReference type="EMBL" id="CM041541">
    <property type="protein sequence ID" value="KAI3366255.1"/>
    <property type="molecule type" value="Genomic_DNA"/>
</dbReference>
<evidence type="ECO:0000313" key="2">
    <source>
        <dbReference type="Proteomes" id="UP000831701"/>
    </source>
</evidence>
<name>A0ACB8WF01_9TELE</name>
<accession>A0ACB8WF01</accession>
<proteinExistence type="predicted"/>
<evidence type="ECO:0000313" key="1">
    <source>
        <dbReference type="EMBL" id="KAI3366255.1"/>
    </source>
</evidence>
<reference evidence="1" key="1">
    <citation type="submission" date="2022-04" db="EMBL/GenBank/DDBJ databases">
        <title>Jade perch genome.</title>
        <authorList>
            <person name="Chao B."/>
        </authorList>
    </citation>
    <scope>NUCLEOTIDE SEQUENCE</scope>
    <source>
        <strain evidence="1">CB-2022</strain>
    </source>
</reference>